<feature type="non-terminal residue" evidence="2">
    <location>
        <position position="1"/>
    </location>
</feature>
<evidence type="ECO:0000256" key="1">
    <source>
        <dbReference type="SAM" id="MobiDB-lite"/>
    </source>
</evidence>
<dbReference type="Proteomes" id="UP000828251">
    <property type="component" value="Unassembled WGS sequence"/>
</dbReference>
<feature type="compositionally biased region" description="Basic and acidic residues" evidence="1">
    <location>
        <begin position="85"/>
        <end position="95"/>
    </location>
</feature>
<name>A0A9D3ZYM4_9ROSI</name>
<comment type="caution">
    <text evidence="2">The sequence shown here is derived from an EMBL/GenBank/DDBJ whole genome shotgun (WGS) entry which is preliminary data.</text>
</comment>
<protein>
    <submittedName>
        <fullName evidence="2">Uncharacterized protein</fullName>
    </submittedName>
</protein>
<dbReference type="AlphaFoldDB" id="A0A9D3ZYM4"/>
<feature type="compositionally biased region" description="Acidic residues" evidence="1">
    <location>
        <begin position="96"/>
        <end position="105"/>
    </location>
</feature>
<proteinExistence type="predicted"/>
<organism evidence="2 3">
    <name type="scientific">Gossypium stocksii</name>
    <dbReference type="NCBI Taxonomy" id="47602"/>
    <lineage>
        <taxon>Eukaryota</taxon>
        <taxon>Viridiplantae</taxon>
        <taxon>Streptophyta</taxon>
        <taxon>Embryophyta</taxon>
        <taxon>Tracheophyta</taxon>
        <taxon>Spermatophyta</taxon>
        <taxon>Magnoliopsida</taxon>
        <taxon>eudicotyledons</taxon>
        <taxon>Gunneridae</taxon>
        <taxon>Pentapetalae</taxon>
        <taxon>rosids</taxon>
        <taxon>malvids</taxon>
        <taxon>Malvales</taxon>
        <taxon>Malvaceae</taxon>
        <taxon>Malvoideae</taxon>
        <taxon>Gossypium</taxon>
    </lineage>
</organism>
<feature type="region of interest" description="Disordered" evidence="1">
    <location>
        <begin position="82"/>
        <end position="105"/>
    </location>
</feature>
<gene>
    <name evidence="2" type="ORF">J1N35_025816</name>
</gene>
<sequence>HEKVPMGRPEHYLPLMKYLMHEPNVTNLVGNCEKKKAIKIKPHLVERLLPHTEWIVQWNQETGPIYEDYAWKNGLRWPQFPTAKYEAKEESSKIEVEEDPKEDSK</sequence>
<evidence type="ECO:0000313" key="3">
    <source>
        <dbReference type="Proteomes" id="UP000828251"/>
    </source>
</evidence>
<evidence type="ECO:0000313" key="2">
    <source>
        <dbReference type="EMBL" id="KAH1073488.1"/>
    </source>
</evidence>
<reference evidence="2 3" key="1">
    <citation type="journal article" date="2021" name="Plant Biotechnol. J.">
        <title>Multi-omics assisted identification of the key and species-specific regulatory components of drought-tolerant mechanisms in Gossypium stocksii.</title>
        <authorList>
            <person name="Yu D."/>
            <person name="Ke L."/>
            <person name="Zhang D."/>
            <person name="Wu Y."/>
            <person name="Sun Y."/>
            <person name="Mei J."/>
            <person name="Sun J."/>
            <person name="Sun Y."/>
        </authorList>
    </citation>
    <scope>NUCLEOTIDE SEQUENCE [LARGE SCALE GENOMIC DNA]</scope>
    <source>
        <strain evidence="3">cv. E1</strain>
        <tissue evidence="2">Leaf</tissue>
    </source>
</reference>
<accession>A0A9D3ZYM4</accession>
<keyword evidence="3" id="KW-1185">Reference proteome</keyword>
<dbReference type="EMBL" id="JAIQCV010000008">
    <property type="protein sequence ID" value="KAH1073488.1"/>
    <property type="molecule type" value="Genomic_DNA"/>
</dbReference>